<evidence type="ECO:0000256" key="4">
    <source>
        <dbReference type="ARBA" id="ARBA00022989"/>
    </source>
</evidence>
<name>A0ABD4R329_9ENTR</name>
<comment type="similarity">
    <text evidence="7">Belongs to the gtrA family.</text>
</comment>
<evidence type="ECO:0000256" key="8">
    <source>
        <dbReference type="SAM" id="Phobius"/>
    </source>
</evidence>
<evidence type="ECO:0000256" key="3">
    <source>
        <dbReference type="ARBA" id="ARBA00022692"/>
    </source>
</evidence>
<evidence type="ECO:0000313" key="10">
    <source>
        <dbReference type="EMBL" id="MBU3765923.1"/>
    </source>
</evidence>
<feature type="domain" description="GtrA/DPMS transmembrane" evidence="9">
    <location>
        <begin position="7"/>
        <end position="115"/>
    </location>
</feature>
<evidence type="ECO:0000256" key="5">
    <source>
        <dbReference type="ARBA" id="ARBA00023136"/>
    </source>
</evidence>
<dbReference type="AlphaFoldDB" id="A0ABD4R329"/>
<feature type="transmembrane region" description="Helical" evidence="8">
    <location>
        <begin position="7"/>
        <end position="26"/>
    </location>
</feature>
<proteinExistence type="inferred from homology"/>
<dbReference type="RefSeq" id="WP_021241438.1">
    <property type="nucleotide sequence ID" value="NZ_JACRVG010000004.1"/>
</dbReference>
<dbReference type="PANTHER" id="PTHR38459">
    <property type="entry name" value="PROPHAGE BACTOPRENOL-LINKED GLUCOSE TRANSLOCASE HOMOLOG"/>
    <property type="match status" value="1"/>
</dbReference>
<feature type="transmembrane region" description="Helical" evidence="8">
    <location>
        <begin position="66"/>
        <end position="84"/>
    </location>
</feature>
<evidence type="ECO:0000313" key="11">
    <source>
        <dbReference type="Proteomes" id="UP000813349"/>
    </source>
</evidence>
<reference evidence="10 11" key="1">
    <citation type="journal article" date="2021" name="Clin. Infect. Dis.">
        <title>Rapid development of cefiderocol resistance in carbapenem-resistant Enterobacter cloacae during therapy is associated with heterogeneous mutations in the catecholate siderophore receptor cira.</title>
        <authorList>
            <person name="Klein S."/>
            <person name="Boutin S."/>
            <person name="Kocer K."/>
            <person name="Fiedler M.O."/>
            <person name="Storzinger D."/>
            <person name="Weigand M.A."/>
            <person name="Tan B."/>
            <person name="Richter D."/>
            <person name="Rupp C."/>
            <person name="Mieth M."/>
            <person name="Mehrabi A."/>
            <person name="Hackert T."/>
            <person name="Zimmermann S."/>
            <person name="Heeg K."/>
            <person name="Nurjadi D."/>
        </authorList>
    </citation>
    <scope>NUCLEOTIDE SEQUENCE [LARGE SCALE GENOMIC DNA]</scope>
    <source>
        <strain evidence="10 11">BK34275</strain>
    </source>
</reference>
<keyword evidence="4 8" id="KW-1133">Transmembrane helix</keyword>
<dbReference type="InterPro" id="IPR007267">
    <property type="entry name" value="GtrA_DPMS_TM"/>
</dbReference>
<evidence type="ECO:0000256" key="6">
    <source>
        <dbReference type="ARBA" id="ARBA00025595"/>
    </source>
</evidence>
<keyword evidence="3 8" id="KW-0812">Transmembrane</keyword>
<feature type="transmembrane region" description="Helical" evidence="8">
    <location>
        <begin position="38"/>
        <end position="57"/>
    </location>
</feature>
<accession>A0ABD4R329</accession>
<evidence type="ECO:0000256" key="7">
    <source>
        <dbReference type="PIRNR" id="PIRNR006298"/>
    </source>
</evidence>
<protein>
    <recommendedName>
        <fullName evidence="7">Bactoprenol-linked glucose translocase</fullName>
    </recommendedName>
</protein>
<dbReference type="PIRSF" id="PIRSF006298">
    <property type="entry name" value="GtrA_prd"/>
    <property type="match status" value="1"/>
</dbReference>
<gene>
    <name evidence="10" type="ORF">J0A64_04825</name>
</gene>
<sequence length="119" mass="13644">MLNLFTRYASIGVFNTMIHWLVFGALYELGLRQSCSNLVAFVFAVTFSFFANAKWTFDSKATKTRYILYTVFMGALALVIGWMADNLEMNPILTLMVFSIISLICGFFYSKLIVFRETK</sequence>
<dbReference type="GO" id="GO:0016020">
    <property type="term" value="C:membrane"/>
    <property type="evidence" value="ECO:0007669"/>
    <property type="project" value="UniProtKB-SubCell"/>
</dbReference>
<evidence type="ECO:0000256" key="2">
    <source>
        <dbReference type="ARBA" id="ARBA00022448"/>
    </source>
</evidence>
<dbReference type="Pfam" id="PF04138">
    <property type="entry name" value="GtrA_DPMS_TM"/>
    <property type="match status" value="1"/>
</dbReference>
<dbReference type="InterPro" id="IPR016480">
    <property type="entry name" value="Glc_translocase_bactprenl-link"/>
</dbReference>
<dbReference type="InterPro" id="IPR051401">
    <property type="entry name" value="GtrA_CellWall_Glycosyl"/>
</dbReference>
<dbReference type="EMBL" id="JAFKCP010000002">
    <property type="protein sequence ID" value="MBU3765923.1"/>
    <property type="molecule type" value="Genomic_DNA"/>
</dbReference>
<feature type="transmembrane region" description="Helical" evidence="8">
    <location>
        <begin position="90"/>
        <end position="109"/>
    </location>
</feature>
<comment type="function">
    <text evidence="6 7">Involved in O antigen modification. Involved in the translocation of bactoprenol-linked glucose across the cytoplasmic membrane.</text>
</comment>
<comment type="caution">
    <text evidence="10">The sequence shown here is derived from an EMBL/GenBank/DDBJ whole genome shotgun (WGS) entry which is preliminary data.</text>
</comment>
<keyword evidence="5 8" id="KW-0472">Membrane</keyword>
<dbReference type="Proteomes" id="UP000813349">
    <property type="component" value="Unassembled WGS sequence"/>
</dbReference>
<organism evidence="10 11">
    <name type="scientific">Enterobacter roggenkampii</name>
    <dbReference type="NCBI Taxonomy" id="1812935"/>
    <lineage>
        <taxon>Bacteria</taxon>
        <taxon>Pseudomonadati</taxon>
        <taxon>Pseudomonadota</taxon>
        <taxon>Gammaproteobacteria</taxon>
        <taxon>Enterobacterales</taxon>
        <taxon>Enterobacteriaceae</taxon>
        <taxon>Enterobacter</taxon>
        <taxon>Enterobacter cloacae complex</taxon>
    </lineage>
</organism>
<dbReference type="PANTHER" id="PTHR38459:SF1">
    <property type="entry name" value="PROPHAGE BACTOPRENOL-LINKED GLUCOSE TRANSLOCASE HOMOLOG"/>
    <property type="match status" value="1"/>
</dbReference>
<evidence type="ECO:0000256" key="1">
    <source>
        <dbReference type="ARBA" id="ARBA00004141"/>
    </source>
</evidence>
<evidence type="ECO:0000259" key="9">
    <source>
        <dbReference type="Pfam" id="PF04138"/>
    </source>
</evidence>
<comment type="subcellular location">
    <subcellularLocation>
        <location evidence="1">Membrane</location>
        <topology evidence="1">Multi-pass membrane protein</topology>
    </subcellularLocation>
</comment>
<keyword evidence="2 7" id="KW-0813">Transport</keyword>